<protein>
    <submittedName>
        <fullName evidence="1">Uncharacterized protein</fullName>
    </submittedName>
</protein>
<dbReference type="Proteomes" id="UP000253144">
    <property type="component" value="Unassembled WGS sequence"/>
</dbReference>
<accession>A0A2S7M7L7</accession>
<dbReference type="EMBL" id="LEQJ01000020">
    <property type="protein sequence ID" value="RBS26538.1"/>
    <property type="molecule type" value="Genomic_DNA"/>
</dbReference>
<name>A0A2S7M7L7_ENTFC</name>
<comment type="caution">
    <text evidence="1">The sequence shown here is derived from an EMBL/GenBank/DDBJ whole genome shotgun (WGS) entry which is preliminary data.</text>
</comment>
<gene>
    <name evidence="1" type="ORF">EB12_02697</name>
</gene>
<reference evidence="1 2" key="1">
    <citation type="submission" date="2015-06" db="EMBL/GenBank/DDBJ databases">
        <title>The Genome Sequence of Enterococcus faecium 131EA1.</title>
        <authorList>
            <consortium name="The Broad Institute Genomics Platform"/>
            <consortium name="The Broad Institute Genome Sequencing Center for Infectious Disease"/>
            <person name="Earl A.M."/>
            <person name="Van Tyne D."/>
            <person name="Lebreton F."/>
            <person name="Saavedra J.T."/>
            <person name="Gilmore M.S."/>
            <person name="Manson Mcguire A."/>
            <person name="Clock S."/>
            <person name="Crupain M."/>
            <person name="Rangan U."/>
            <person name="Young S."/>
            <person name="Abouelleil A."/>
            <person name="Cao P."/>
            <person name="Chapman S.B."/>
            <person name="Griggs A."/>
            <person name="Priest M."/>
            <person name="Shea T."/>
            <person name="Wortman J."/>
            <person name="Nusbaum C."/>
            <person name="Birren B."/>
        </authorList>
    </citation>
    <scope>NUCLEOTIDE SEQUENCE [LARGE SCALE GENOMIC DNA]</scope>
    <source>
        <strain evidence="1 2">131EA1</strain>
    </source>
</reference>
<proteinExistence type="predicted"/>
<evidence type="ECO:0000313" key="1">
    <source>
        <dbReference type="EMBL" id="RBS26538.1"/>
    </source>
</evidence>
<dbReference type="AlphaFoldDB" id="A0A2S7M7L7"/>
<sequence>MKIITINDVEYAVFAANEGTSKPQPHIIETKSGTIPEGKQLSLLKEYLKQNDISPIKGATTYWCIDKVLKLDSSKEKTISETIHKQKYLSLTEENIEKQHKFVGASSNYGKEGLIIHDVLNAFPLHNDLNTIAMKIAVIDVTNSTHLSQYKSRLSLYDLAKVILEIPNFDDRLAKGDPQLINIIARNIGAVNMFSFASKYCTYHNVEVCGRDDYFIFDGIVKNTLPHYIQGLTTNKIDTWRRSFDYEAFNECVGKLLDENNIHIPFRRRKLDHFLWYANR</sequence>
<evidence type="ECO:0000313" key="2">
    <source>
        <dbReference type="Proteomes" id="UP000253144"/>
    </source>
</evidence>
<dbReference type="RefSeq" id="WP_096573250.1">
    <property type="nucleotide sequence ID" value="NZ_CP040850.1"/>
</dbReference>
<organism evidence="1 2">
    <name type="scientific">Enterococcus faecium</name>
    <name type="common">Streptococcus faecium</name>
    <dbReference type="NCBI Taxonomy" id="1352"/>
    <lineage>
        <taxon>Bacteria</taxon>
        <taxon>Bacillati</taxon>
        <taxon>Bacillota</taxon>
        <taxon>Bacilli</taxon>
        <taxon>Lactobacillales</taxon>
        <taxon>Enterococcaceae</taxon>
        <taxon>Enterococcus</taxon>
    </lineage>
</organism>